<sequence length="50" mass="6159">MKIMQKNRQQEVRRKEAGDLQDSERFRKNLDDFRLDFRHLRRASEGAREP</sequence>
<proteinExistence type="predicted"/>
<dbReference type="Proteomes" id="UP000217257">
    <property type="component" value="Chromosome"/>
</dbReference>
<organism evidence="2 3">
    <name type="scientific">Cystobacter fuscus</name>
    <dbReference type="NCBI Taxonomy" id="43"/>
    <lineage>
        <taxon>Bacteria</taxon>
        <taxon>Pseudomonadati</taxon>
        <taxon>Myxococcota</taxon>
        <taxon>Myxococcia</taxon>
        <taxon>Myxococcales</taxon>
        <taxon>Cystobacterineae</taxon>
        <taxon>Archangiaceae</taxon>
        <taxon>Cystobacter</taxon>
    </lineage>
</organism>
<feature type="compositionally biased region" description="Basic and acidic residues" evidence="1">
    <location>
        <begin position="8"/>
        <end position="20"/>
    </location>
</feature>
<reference evidence="2 3" key="1">
    <citation type="submission" date="2017-06" db="EMBL/GenBank/DDBJ databases">
        <title>Sequencing and comparative analysis of myxobacterial genomes.</title>
        <authorList>
            <person name="Rupp O."/>
            <person name="Goesmann A."/>
            <person name="Sogaard-Andersen L."/>
        </authorList>
    </citation>
    <scope>NUCLEOTIDE SEQUENCE [LARGE SCALE GENOMIC DNA]</scope>
    <source>
        <strain evidence="2 3">DSM 52655</strain>
    </source>
</reference>
<dbReference type="KEGG" id="cfus:CYFUS_009029"/>
<evidence type="ECO:0000256" key="1">
    <source>
        <dbReference type="SAM" id="MobiDB-lite"/>
    </source>
</evidence>
<dbReference type="EMBL" id="CP022098">
    <property type="protein sequence ID" value="ATB43549.1"/>
    <property type="molecule type" value="Genomic_DNA"/>
</dbReference>
<evidence type="ECO:0000313" key="3">
    <source>
        <dbReference type="Proteomes" id="UP000217257"/>
    </source>
</evidence>
<evidence type="ECO:0000313" key="2">
    <source>
        <dbReference type="EMBL" id="ATB43549.1"/>
    </source>
</evidence>
<name>A0A250JI25_9BACT</name>
<gene>
    <name evidence="2" type="ORF">CYFUS_009029</name>
</gene>
<feature type="region of interest" description="Disordered" evidence="1">
    <location>
        <begin position="1"/>
        <end position="20"/>
    </location>
</feature>
<dbReference type="AlphaFoldDB" id="A0A250JI25"/>
<protein>
    <submittedName>
        <fullName evidence="2">Uncharacterized protein</fullName>
    </submittedName>
</protein>
<accession>A0A250JI25</accession>